<gene>
    <name evidence="1" type="ORF">FHR80_003422</name>
</gene>
<evidence type="ECO:0000313" key="1">
    <source>
        <dbReference type="EMBL" id="MBB2924489.1"/>
    </source>
</evidence>
<reference evidence="1 2" key="2">
    <citation type="submission" date="2020-08" db="EMBL/GenBank/DDBJ databases">
        <authorList>
            <person name="Partida-Martinez L."/>
            <person name="Huntemann M."/>
            <person name="Clum A."/>
            <person name="Wang J."/>
            <person name="Palaniappan K."/>
            <person name="Ritter S."/>
            <person name="Chen I.-M."/>
            <person name="Stamatis D."/>
            <person name="Reddy T."/>
            <person name="O'Malley R."/>
            <person name="Daum C."/>
            <person name="Shapiro N."/>
            <person name="Ivanova N."/>
            <person name="Kyrpides N."/>
            <person name="Woyke T."/>
        </authorList>
    </citation>
    <scope>NUCLEOTIDE SEQUENCE [LARGE SCALE GENOMIC DNA]</scope>
    <source>
        <strain evidence="1 2">RAS26</strain>
    </source>
</reference>
<proteinExistence type="predicted"/>
<dbReference type="EMBL" id="JACHVX010000005">
    <property type="protein sequence ID" value="MBB2924489.1"/>
    <property type="molecule type" value="Genomic_DNA"/>
</dbReference>
<reference evidence="1 2" key="1">
    <citation type="submission" date="2020-08" db="EMBL/GenBank/DDBJ databases">
        <title>The Agave Microbiome: Exploring the role of microbial communities in plant adaptations to desert environments.</title>
        <authorList>
            <person name="Partida-Martinez L.P."/>
        </authorList>
    </citation>
    <scope>NUCLEOTIDE SEQUENCE [LARGE SCALE GENOMIC DNA]</scope>
    <source>
        <strain evidence="1 2">RAS26</strain>
    </source>
</reference>
<comment type="caution">
    <text evidence="1">The sequence shown here is derived from an EMBL/GenBank/DDBJ whole genome shotgun (WGS) entry which is preliminary data.</text>
</comment>
<dbReference type="AlphaFoldDB" id="A0A7W4YCU1"/>
<organism evidence="1 2">
    <name type="scientific">Cellulomonas cellasea</name>
    <dbReference type="NCBI Taxonomy" id="43670"/>
    <lineage>
        <taxon>Bacteria</taxon>
        <taxon>Bacillati</taxon>
        <taxon>Actinomycetota</taxon>
        <taxon>Actinomycetes</taxon>
        <taxon>Micrococcales</taxon>
        <taxon>Cellulomonadaceae</taxon>
        <taxon>Cellulomonas</taxon>
    </lineage>
</organism>
<dbReference type="Proteomes" id="UP000518206">
    <property type="component" value="Unassembled WGS sequence"/>
</dbReference>
<name>A0A7W4YCU1_9CELL</name>
<sequence>MFTFVGEPAEYRWTLTSAAGVLEVAIERRAGTSGPGSLWAPLWSGTFALSTFARVSVRAFDAVLHEHGLTGYEQVWGRPFRAGELDGLRSAWRRLRDSGA</sequence>
<accession>A0A7W4YCU1</accession>
<dbReference type="RefSeq" id="WP_183297278.1">
    <property type="nucleotide sequence ID" value="NZ_JACHVX010000005.1"/>
</dbReference>
<evidence type="ECO:0000313" key="2">
    <source>
        <dbReference type="Proteomes" id="UP000518206"/>
    </source>
</evidence>
<protein>
    <submittedName>
        <fullName evidence="1">Uncharacterized protein</fullName>
    </submittedName>
</protein>